<gene>
    <name evidence="1" type="ORF">M407DRAFT_242444</name>
</gene>
<dbReference type="HOGENOM" id="CLU_2361284_0_0_1"/>
<protein>
    <submittedName>
        <fullName evidence="1">Uncharacterized protein</fullName>
    </submittedName>
</protein>
<reference evidence="2" key="2">
    <citation type="submission" date="2015-01" db="EMBL/GenBank/DDBJ databases">
        <title>Evolutionary Origins and Diversification of the Mycorrhizal Mutualists.</title>
        <authorList>
            <consortium name="DOE Joint Genome Institute"/>
            <consortium name="Mycorrhizal Genomics Consortium"/>
            <person name="Kohler A."/>
            <person name="Kuo A."/>
            <person name="Nagy L.G."/>
            <person name="Floudas D."/>
            <person name="Copeland A."/>
            <person name="Barry K.W."/>
            <person name="Cichocki N."/>
            <person name="Veneault-Fourrey C."/>
            <person name="LaButti K."/>
            <person name="Lindquist E.A."/>
            <person name="Lipzen A."/>
            <person name="Lundell T."/>
            <person name="Morin E."/>
            <person name="Murat C."/>
            <person name="Riley R."/>
            <person name="Ohm R."/>
            <person name="Sun H."/>
            <person name="Tunlid A."/>
            <person name="Henrissat B."/>
            <person name="Grigoriev I.V."/>
            <person name="Hibbett D.S."/>
            <person name="Martin F."/>
        </authorList>
    </citation>
    <scope>NUCLEOTIDE SEQUENCE [LARGE SCALE GENOMIC DNA]</scope>
    <source>
        <strain evidence="2">MUT 4182</strain>
    </source>
</reference>
<evidence type="ECO:0000313" key="1">
    <source>
        <dbReference type="EMBL" id="KIO29938.1"/>
    </source>
</evidence>
<keyword evidence="2" id="KW-1185">Reference proteome</keyword>
<sequence length="96" mass="10988">MGSAVKLEEVDLRDTTSEVDGTELLITTYTGPHPSIQNKQKSLLCEYGTTAPSLRSFVFPDERYWTRSSSDSEWERMDHSEVPFLRSSQFLRPIMA</sequence>
<organism evidence="1 2">
    <name type="scientific">Tulasnella calospora MUT 4182</name>
    <dbReference type="NCBI Taxonomy" id="1051891"/>
    <lineage>
        <taxon>Eukaryota</taxon>
        <taxon>Fungi</taxon>
        <taxon>Dikarya</taxon>
        <taxon>Basidiomycota</taxon>
        <taxon>Agaricomycotina</taxon>
        <taxon>Agaricomycetes</taxon>
        <taxon>Cantharellales</taxon>
        <taxon>Tulasnellaceae</taxon>
        <taxon>Tulasnella</taxon>
    </lineage>
</organism>
<name>A0A0C3L7Y3_9AGAM</name>
<dbReference type="OrthoDB" id="10326715at2759"/>
<dbReference type="EMBL" id="KN822977">
    <property type="protein sequence ID" value="KIO29938.1"/>
    <property type="molecule type" value="Genomic_DNA"/>
</dbReference>
<reference evidence="1 2" key="1">
    <citation type="submission" date="2014-04" db="EMBL/GenBank/DDBJ databases">
        <authorList>
            <consortium name="DOE Joint Genome Institute"/>
            <person name="Kuo A."/>
            <person name="Girlanda M."/>
            <person name="Perotto S."/>
            <person name="Kohler A."/>
            <person name="Nagy L.G."/>
            <person name="Floudas D."/>
            <person name="Copeland A."/>
            <person name="Barry K.W."/>
            <person name="Cichocki N."/>
            <person name="Veneault-Fourrey C."/>
            <person name="LaButti K."/>
            <person name="Lindquist E.A."/>
            <person name="Lipzen A."/>
            <person name="Lundell T."/>
            <person name="Morin E."/>
            <person name="Murat C."/>
            <person name="Sun H."/>
            <person name="Tunlid A."/>
            <person name="Henrissat B."/>
            <person name="Grigoriev I.V."/>
            <person name="Hibbett D.S."/>
            <person name="Martin F."/>
            <person name="Nordberg H.P."/>
            <person name="Cantor M.N."/>
            <person name="Hua S.X."/>
        </authorList>
    </citation>
    <scope>NUCLEOTIDE SEQUENCE [LARGE SCALE GENOMIC DNA]</scope>
    <source>
        <strain evidence="1 2">MUT 4182</strain>
    </source>
</reference>
<dbReference type="Proteomes" id="UP000054248">
    <property type="component" value="Unassembled WGS sequence"/>
</dbReference>
<accession>A0A0C3L7Y3</accession>
<dbReference type="AlphaFoldDB" id="A0A0C3L7Y3"/>
<evidence type="ECO:0000313" key="2">
    <source>
        <dbReference type="Proteomes" id="UP000054248"/>
    </source>
</evidence>
<proteinExistence type="predicted"/>